<dbReference type="InterPro" id="IPR036584">
    <property type="entry name" value="FliS_sf"/>
</dbReference>
<dbReference type="AlphaFoldDB" id="A0A9J6ZK83"/>
<dbReference type="SUPFAM" id="SSF101116">
    <property type="entry name" value="Flagellar export chaperone FliS"/>
    <property type="match status" value="1"/>
</dbReference>
<dbReference type="PANTHER" id="PTHR34773:SF1">
    <property type="entry name" value="FLAGELLAR SECRETION CHAPERONE FLIS"/>
    <property type="match status" value="1"/>
</dbReference>
<evidence type="ECO:0000313" key="8">
    <source>
        <dbReference type="Proteomes" id="UP001056756"/>
    </source>
</evidence>
<evidence type="ECO:0000256" key="5">
    <source>
        <dbReference type="ARBA" id="ARBA00023186"/>
    </source>
</evidence>
<dbReference type="PANTHER" id="PTHR34773">
    <property type="entry name" value="FLAGELLAR SECRETION CHAPERONE FLIS"/>
    <property type="match status" value="1"/>
</dbReference>
<keyword evidence="7" id="KW-0969">Cilium</keyword>
<comment type="subcellular location">
    <subcellularLocation>
        <location evidence="1 6">Cytoplasm</location>
        <location evidence="1 6">Cytosol</location>
    </subcellularLocation>
</comment>
<dbReference type="GO" id="GO:0005829">
    <property type="term" value="C:cytosol"/>
    <property type="evidence" value="ECO:0007669"/>
    <property type="project" value="UniProtKB-SubCell"/>
</dbReference>
<evidence type="ECO:0000256" key="2">
    <source>
        <dbReference type="ARBA" id="ARBA00008787"/>
    </source>
</evidence>
<comment type="similarity">
    <text evidence="2 6">Belongs to the FliS family.</text>
</comment>
<evidence type="ECO:0000256" key="4">
    <source>
        <dbReference type="ARBA" id="ARBA00022795"/>
    </source>
</evidence>
<reference evidence="7" key="1">
    <citation type="submission" date="2022-05" db="EMBL/GenBank/DDBJ databases">
        <title>Novel bacterial taxa in a minimal lignocellulolytic consortium and its capacity to transform plastics disclosed by genome-resolved metagenomics.</title>
        <authorList>
            <person name="Rodriguez C.A.D."/>
            <person name="Diaz-Garcia L."/>
            <person name="Herrera K."/>
            <person name="Tarazona N.A."/>
            <person name="Sproer C."/>
            <person name="Overmann J."/>
            <person name="Jimenez D.J."/>
        </authorList>
    </citation>
    <scope>NUCLEOTIDE SEQUENCE</scope>
    <source>
        <strain evidence="7">MAG5</strain>
    </source>
</reference>
<dbReference type="Proteomes" id="UP001056756">
    <property type="component" value="Chromosome"/>
</dbReference>
<keyword evidence="3 6" id="KW-0963">Cytoplasm</keyword>
<keyword evidence="7" id="KW-0966">Cell projection</keyword>
<accession>A0A9J6ZK83</accession>
<proteinExistence type="inferred from homology"/>
<organism evidence="7 8">
    <name type="scientific">Candidatus Pristimantibacillus lignocellulolyticus</name>
    <dbReference type="NCBI Taxonomy" id="2994561"/>
    <lineage>
        <taxon>Bacteria</taxon>
        <taxon>Bacillati</taxon>
        <taxon>Bacillota</taxon>
        <taxon>Bacilli</taxon>
        <taxon>Bacillales</taxon>
        <taxon>Paenibacillaceae</taxon>
        <taxon>Candidatus Pristimantibacillus</taxon>
    </lineage>
</organism>
<protein>
    <recommendedName>
        <fullName evidence="6">Flagellar secretion chaperone FliS</fullName>
    </recommendedName>
</protein>
<evidence type="ECO:0000256" key="1">
    <source>
        <dbReference type="ARBA" id="ARBA00004514"/>
    </source>
</evidence>
<dbReference type="EMBL" id="CP097899">
    <property type="protein sequence ID" value="URN96097.1"/>
    <property type="molecule type" value="Genomic_DNA"/>
</dbReference>
<dbReference type="CDD" id="cd16098">
    <property type="entry name" value="FliS"/>
    <property type="match status" value="1"/>
</dbReference>
<dbReference type="PIRSF" id="PIRSF039090">
    <property type="entry name" value="Flis"/>
    <property type="match status" value="1"/>
</dbReference>
<evidence type="ECO:0000256" key="6">
    <source>
        <dbReference type="PIRNR" id="PIRNR039090"/>
    </source>
</evidence>
<dbReference type="GO" id="GO:0071973">
    <property type="term" value="P:bacterial-type flagellum-dependent cell motility"/>
    <property type="evidence" value="ECO:0007669"/>
    <property type="project" value="TreeGrafter"/>
</dbReference>
<keyword evidence="7" id="KW-0282">Flagellum</keyword>
<dbReference type="GO" id="GO:0044780">
    <property type="term" value="P:bacterial-type flagellum assembly"/>
    <property type="evidence" value="ECO:0007669"/>
    <property type="project" value="InterPro"/>
</dbReference>
<evidence type="ECO:0000256" key="3">
    <source>
        <dbReference type="ARBA" id="ARBA00022490"/>
    </source>
</evidence>
<dbReference type="Gene3D" id="1.20.120.340">
    <property type="entry name" value="Flagellar protein FliS"/>
    <property type="match status" value="1"/>
</dbReference>
<gene>
    <name evidence="7" type="primary">fliS</name>
    <name evidence="7" type="ORF">NAG76_07670</name>
</gene>
<keyword evidence="5" id="KW-0143">Chaperone</keyword>
<dbReference type="NCBIfam" id="TIGR00208">
    <property type="entry name" value="fliS"/>
    <property type="match status" value="1"/>
</dbReference>
<dbReference type="Pfam" id="PF02561">
    <property type="entry name" value="FliS"/>
    <property type="match status" value="1"/>
</dbReference>
<evidence type="ECO:0000313" key="7">
    <source>
        <dbReference type="EMBL" id="URN96097.1"/>
    </source>
</evidence>
<dbReference type="InterPro" id="IPR003713">
    <property type="entry name" value="FliS"/>
</dbReference>
<name>A0A9J6ZK83_9BACL</name>
<sequence>MISNFNGYQAYQKNKYETASPHRLITMLYDGAIRFMNQSIANVQAQDIEATNLSLSRAQEIVNELIACLNFEEGNDIAVNLNNLYRYVIDLLIKANIQKSIEPINEAISIIKEIREAWMAIGKEVQMNG</sequence>
<keyword evidence="4 6" id="KW-1005">Bacterial flagellum biogenesis</keyword>
<dbReference type="KEGG" id="plig:NAG76_07670"/>